<dbReference type="InterPro" id="IPR038116">
    <property type="entry name" value="TrpR-like_sf"/>
</dbReference>
<organism evidence="2 3">
    <name type="scientific">Candidatus Liptonbacteria bacterium GWB1_49_6</name>
    <dbReference type="NCBI Taxonomy" id="1798644"/>
    <lineage>
        <taxon>Bacteria</taxon>
        <taxon>Candidatus Liptoniibacteriota</taxon>
    </lineage>
</organism>
<dbReference type="InterPro" id="IPR000831">
    <property type="entry name" value="Trp_repress"/>
</dbReference>
<evidence type="ECO:0000313" key="3">
    <source>
        <dbReference type="Proteomes" id="UP000176648"/>
    </source>
</evidence>
<feature type="compositionally biased region" description="Basic residues" evidence="1">
    <location>
        <begin position="91"/>
        <end position="101"/>
    </location>
</feature>
<dbReference type="Pfam" id="PF01371">
    <property type="entry name" value="Trp_repressor"/>
    <property type="match status" value="1"/>
</dbReference>
<proteinExistence type="predicted"/>
<reference evidence="2 3" key="1">
    <citation type="journal article" date="2016" name="Nat. Commun.">
        <title>Thousands of microbial genomes shed light on interconnected biogeochemical processes in an aquifer system.</title>
        <authorList>
            <person name="Anantharaman K."/>
            <person name="Brown C.T."/>
            <person name="Hug L.A."/>
            <person name="Sharon I."/>
            <person name="Castelle C.J."/>
            <person name="Probst A.J."/>
            <person name="Thomas B.C."/>
            <person name="Singh A."/>
            <person name="Wilkins M.J."/>
            <person name="Karaoz U."/>
            <person name="Brodie E.L."/>
            <person name="Williams K.H."/>
            <person name="Hubbard S.S."/>
            <person name="Banfield J.F."/>
        </authorList>
    </citation>
    <scope>NUCLEOTIDE SEQUENCE [LARGE SCALE GENOMIC DNA]</scope>
</reference>
<evidence type="ECO:0008006" key="4">
    <source>
        <dbReference type="Google" id="ProtNLM"/>
    </source>
</evidence>
<protein>
    <recommendedName>
        <fullName evidence="4">HTH luxR-type domain-containing protein</fullName>
    </recommendedName>
</protein>
<sequence>MACWKKISGLGEFLDLLVTSNERHNLVVRAAAIERIISGEKYSQIAKELWLSSQTISSIKKALRERSYKSYRERGKSERKTRIYSRDITKKERKSRGRSVRTKYGTIHMP</sequence>
<evidence type="ECO:0000256" key="1">
    <source>
        <dbReference type="SAM" id="MobiDB-lite"/>
    </source>
</evidence>
<comment type="caution">
    <text evidence="2">The sequence shown here is derived from an EMBL/GenBank/DDBJ whole genome shotgun (WGS) entry which is preliminary data.</text>
</comment>
<feature type="compositionally biased region" description="Basic and acidic residues" evidence="1">
    <location>
        <begin position="70"/>
        <end position="90"/>
    </location>
</feature>
<dbReference type="Gene3D" id="1.10.1270.10">
    <property type="entry name" value="TrpR-like"/>
    <property type="match status" value="1"/>
</dbReference>
<name>A0A1G2C5P0_9BACT</name>
<dbReference type="SUPFAM" id="SSF46689">
    <property type="entry name" value="Homeodomain-like"/>
    <property type="match status" value="1"/>
</dbReference>
<gene>
    <name evidence="2" type="ORF">A2122_00325</name>
</gene>
<accession>A0A1G2C5P0</accession>
<dbReference type="GO" id="GO:0003700">
    <property type="term" value="F:DNA-binding transcription factor activity"/>
    <property type="evidence" value="ECO:0007669"/>
    <property type="project" value="InterPro"/>
</dbReference>
<dbReference type="EMBL" id="MHKU01000023">
    <property type="protein sequence ID" value="OGY96755.1"/>
    <property type="molecule type" value="Genomic_DNA"/>
</dbReference>
<dbReference type="AlphaFoldDB" id="A0A1G2C5P0"/>
<dbReference type="Proteomes" id="UP000176648">
    <property type="component" value="Unassembled WGS sequence"/>
</dbReference>
<dbReference type="InterPro" id="IPR009057">
    <property type="entry name" value="Homeodomain-like_sf"/>
</dbReference>
<evidence type="ECO:0000313" key="2">
    <source>
        <dbReference type="EMBL" id="OGY96755.1"/>
    </source>
</evidence>
<feature type="region of interest" description="Disordered" evidence="1">
    <location>
        <begin position="70"/>
        <end position="110"/>
    </location>
</feature>